<dbReference type="Pfam" id="PF13193">
    <property type="entry name" value="AMP-binding_C"/>
    <property type="match status" value="1"/>
</dbReference>
<dbReference type="PANTHER" id="PTHR24096">
    <property type="entry name" value="LONG-CHAIN-FATTY-ACID--COA LIGASE"/>
    <property type="match status" value="1"/>
</dbReference>
<comment type="caution">
    <text evidence="5">The sequence shown here is derived from an EMBL/GenBank/DDBJ whole genome shotgun (WGS) entry which is preliminary data.</text>
</comment>
<dbReference type="Pfam" id="PF00501">
    <property type="entry name" value="AMP-binding"/>
    <property type="match status" value="1"/>
</dbReference>
<evidence type="ECO:0000313" key="6">
    <source>
        <dbReference type="Proteomes" id="UP000187429"/>
    </source>
</evidence>
<organism evidence="5 6">
    <name type="scientific">Smittium culicis</name>
    <dbReference type="NCBI Taxonomy" id="133412"/>
    <lineage>
        <taxon>Eukaryota</taxon>
        <taxon>Fungi</taxon>
        <taxon>Fungi incertae sedis</taxon>
        <taxon>Zoopagomycota</taxon>
        <taxon>Kickxellomycotina</taxon>
        <taxon>Harpellomycetes</taxon>
        <taxon>Harpellales</taxon>
        <taxon>Legeriomycetaceae</taxon>
        <taxon>Smittium</taxon>
    </lineage>
</organism>
<accession>A0A1R1YQK0</accession>
<dbReference type="EMBL" id="LSSM01000362">
    <property type="protein sequence ID" value="OMJ29150.1"/>
    <property type="molecule type" value="Genomic_DNA"/>
</dbReference>
<evidence type="ECO:0000259" key="4">
    <source>
        <dbReference type="Pfam" id="PF13193"/>
    </source>
</evidence>
<reference evidence="6" key="1">
    <citation type="submission" date="2017-01" db="EMBL/GenBank/DDBJ databases">
        <authorList>
            <person name="Wang Y."/>
            <person name="White M."/>
            <person name="Kvist S."/>
            <person name="Moncalvo J.-M."/>
        </authorList>
    </citation>
    <scope>NUCLEOTIDE SEQUENCE [LARGE SCALE GENOMIC DNA]</scope>
    <source>
        <strain evidence="6">ID-206-W2</strain>
    </source>
</reference>
<dbReference type="SUPFAM" id="SSF56801">
    <property type="entry name" value="Acetyl-CoA synthetase-like"/>
    <property type="match status" value="1"/>
</dbReference>
<evidence type="ECO:0000313" key="5">
    <source>
        <dbReference type="EMBL" id="OMJ29150.1"/>
    </source>
</evidence>
<evidence type="ECO:0000256" key="1">
    <source>
        <dbReference type="ARBA" id="ARBA00006432"/>
    </source>
</evidence>
<dbReference type="InterPro" id="IPR042099">
    <property type="entry name" value="ANL_N_sf"/>
</dbReference>
<dbReference type="InterPro" id="IPR045851">
    <property type="entry name" value="AMP-bd_C_sf"/>
</dbReference>
<dbReference type="Proteomes" id="UP000187429">
    <property type="component" value="Unassembled WGS sequence"/>
</dbReference>
<keyword evidence="6" id="KW-1185">Reference proteome</keyword>
<dbReference type="AlphaFoldDB" id="A0A1R1YQK0"/>
<comment type="similarity">
    <text evidence="1">Belongs to the ATP-dependent AMP-binding enzyme family.</text>
</comment>
<sequence>MIFRSELPDQHIPAVDVASFIFSEGKKSADEKKFMSEYAVFDQSTRESMTIHELEDSCMELASGLHNTLNMQVDNTVLIFSTNSLQYTRTIFSALMTGAIVTLANPTSTSKELAFQIKDSAAKYVFTKLELLPIVLDAISISGAQIPNQNIAILDIEPGNSQPLQDTSTGGIVGIKSLSSKAPYKRFTINNLEAAKRKTAFLPYSSGTTGVVLSHYNIVANTIQISVPSKINGWLSATRNNRPKFLAVLPYYHIYGLVIITCVGLANAVGIVSLPKFDLEVYLNTIQEHRITLAHMVPPMIIRLVNDPIADKFDLSSVEYIMTAAAPLSQEIEFKLCGKYDVKVAEIYGTTETSPAVTVSNSGSRLITPNKPHISNGKLTCNVIAKVISTETGLPLSHNQVGELCFKGPNIMGGGYLNNKEATMATIDSQNFLHTGDIGYFDSDSNLYVIDRLKELIKYKGFQVAPAELESLLLSNDLVDDVAVVGSYNHDMATEVPKAFIVLKDAASHSLNQPLENQIVNWVKSRVANHKQLRGGVEFIGAIPKTLSGKILRRTLRDIENSKYNKSKL</sequence>
<dbReference type="InterPro" id="IPR000873">
    <property type="entry name" value="AMP-dep_synth/lig_dom"/>
</dbReference>
<evidence type="ECO:0000256" key="2">
    <source>
        <dbReference type="ARBA" id="ARBA00022598"/>
    </source>
</evidence>
<feature type="domain" description="AMP-dependent synthetase/ligase" evidence="3">
    <location>
        <begin position="34"/>
        <end position="414"/>
    </location>
</feature>
<name>A0A1R1YQK0_9FUNG</name>
<dbReference type="InterPro" id="IPR025110">
    <property type="entry name" value="AMP-bd_C"/>
</dbReference>
<gene>
    <name evidence="5" type="ORF">AYI69_g1355</name>
</gene>
<proteinExistence type="inferred from homology"/>
<keyword evidence="2 5" id="KW-0436">Ligase</keyword>
<dbReference type="GO" id="GO:0016405">
    <property type="term" value="F:CoA-ligase activity"/>
    <property type="evidence" value="ECO:0007669"/>
    <property type="project" value="TreeGrafter"/>
</dbReference>
<protein>
    <submittedName>
        <fullName evidence="5">Putative 4-coumarate-CoA ligase 3</fullName>
    </submittedName>
</protein>
<dbReference type="Gene3D" id="3.30.300.30">
    <property type="match status" value="1"/>
</dbReference>
<dbReference type="Gene3D" id="3.40.50.12780">
    <property type="entry name" value="N-terminal domain of ligase-like"/>
    <property type="match status" value="1"/>
</dbReference>
<dbReference type="PANTHER" id="PTHR24096:SF149">
    <property type="entry name" value="AMP-BINDING DOMAIN-CONTAINING PROTEIN-RELATED"/>
    <property type="match status" value="1"/>
</dbReference>
<feature type="domain" description="AMP-binding enzyme C-terminal" evidence="4">
    <location>
        <begin position="468"/>
        <end position="550"/>
    </location>
</feature>
<evidence type="ECO:0000259" key="3">
    <source>
        <dbReference type="Pfam" id="PF00501"/>
    </source>
</evidence>
<dbReference type="OrthoDB" id="10253115at2759"/>